<dbReference type="Proteomes" id="UP000006854">
    <property type="component" value="Chromosome"/>
</dbReference>
<dbReference type="KEGG" id="sve:SVEN_6654"/>
<name>F2RHJ6_STRVP</name>
<dbReference type="InterPro" id="IPR036409">
    <property type="entry name" value="Aldolase_II/adducin_N_sf"/>
</dbReference>
<dbReference type="STRING" id="953739.SVEN_6654"/>
<dbReference type="GO" id="GO:0008994">
    <property type="term" value="F:rhamnulose-1-phosphate aldolase activity"/>
    <property type="evidence" value="ECO:0007669"/>
    <property type="project" value="UniProtKB-EC"/>
</dbReference>
<dbReference type="EC" id="4.1.2.19" evidence="2"/>
<evidence type="ECO:0000313" key="3">
    <source>
        <dbReference type="Proteomes" id="UP000006854"/>
    </source>
</evidence>
<organism evidence="2 3">
    <name type="scientific">Streptomyces venezuelae (strain ATCC 10712 / CBS 650.69 / DSM 40230 / JCM 4526 / NBRC 13096 / PD 04745)</name>
    <dbReference type="NCBI Taxonomy" id="953739"/>
    <lineage>
        <taxon>Bacteria</taxon>
        <taxon>Bacillati</taxon>
        <taxon>Actinomycetota</taxon>
        <taxon>Actinomycetes</taxon>
        <taxon>Kitasatosporales</taxon>
        <taxon>Streptomycetaceae</taxon>
        <taxon>Streptomyces</taxon>
    </lineage>
</organism>
<feature type="non-terminal residue" evidence="2">
    <location>
        <position position="128"/>
    </location>
</feature>
<feature type="compositionally biased region" description="Pro residues" evidence="1">
    <location>
        <begin position="13"/>
        <end position="30"/>
    </location>
</feature>
<feature type="region of interest" description="Disordered" evidence="1">
    <location>
        <begin position="1"/>
        <end position="31"/>
    </location>
</feature>
<accession>F2RHJ6</accession>
<dbReference type="AlphaFoldDB" id="F2RHJ6"/>
<dbReference type="EMBL" id="FR845719">
    <property type="protein sequence ID" value="CCA59940.1"/>
    <property type="molecule type" value="Genomic_DNA"/>
</dbReference>
<dbReference type="eggNOG" id="COG3347">
    <property type="taxonomic scope" value="Bacteria"/>
</dbReference>
<gene>
    <name evidence="2" type="ordered locus">SVEN_6654</name>
</gene>
<evidence type="ECO:0000256" key="1">
    <source>
        <dbReference type="SAM" id="MobiDB-lite"/>
    </source>
</evidence>
<reference evidence="2 3" key="1">
    <citation type="journal article" date="2011" name="BMC Genomics">
        <title>Genome-wide analysis of the role of GlnR in Streptomyces venezuelae provides new insights into global nitrogen regulation in actinomycetes.</title>
        <authorList>
            <person name="Pullan S.T."/>
            <person name="Bibb M.J."/>
            <person name="Merrick M."/>
        </authorList>
    </citation>
    <scope>NUCLEOTIDE SEQUENCE [LARGE SCALE GENOMIC DNA]</scope>
    <source>
        <strain evidence="3">ATCC 10712 / CBS 650.69 / DSM 40230 / JCM 4526 / NBRC 13096 / PD 04745</strain>
    </source>
</reference>
<protein>
    <submittedName>
        <fullName evidence="2">Predicted rhamnulose-1-phosphate aldolase or Predicted lactaldehyde dehydrogenase</fullName>
        <ecNumber evidence="2">4.1.2.19</ecNumber>
    </submittedName>
</protein>
<evidence type="ECO:0000313" key="2">
    <source>
        <dbReference type="EMBL" id="CCA59940.1"/>
    </source>
</evidence>
<sequence length="128" mass="13354">MASAVPSEATPPEATPPHATPPRVAPPRVTPPEVVALLERAHRLGSDPRTTNYAGGNASAKGLVTDPVTGGATTLMWVKGSGGDLGTLTEDGLAVLRLDRLRALAEVYPGVEREDEMVAAFDHCLYGK</sequence>
<dbReference type="SUPFAM" id="SSF53639">
    <property type="entry name" value="AraD/HMP-PK domain-like"/>
    <property type="match status" value="1"/>
</dbReference>
<keyword evidence="2" id="KW-0456">Lyase</keyword>
<dbReference type="Gene3D" id="3.40.225.10">
    <property type="entry name" value="Class II aldolase/adducin N-terminal domain"/>
    <property type="match status" value="1"/>
</dbReference>
<dbReference type="HOGENOM" id="CLU_1964357_0_0_11"/>
<proteinExistence type="predicted"/>
<keyword evidence="3" id="KW-1185">Reference proteome</keyword>
<feature type="region of interest" description="Disordered" evidence="1">
    <location>
        <begin position="43"/>
        <end position="65"/>
    </location>
</feature>
<feature type="compositionally biased region" description="Low complexity" evidence="1">
    <location>
        <begin position="1"/>
        <end position="12"/>
    </location>
</feature>